<comment type="caution">
    <text evidence="2">The sequence shown here is derived from an EMBL/GenBank/DDBJ whole genome shotgun (WGS) entry which is preliminary data.</text>
</comment>
<keyword evidence="1" id="KW-0732">Signal</keyword>
<keyword evidence="3" id="KW-1185">Reference proteome</keyword>
<proteinExistence type="predicted"/>
<evidence type="ECO:0000313" key="2">
    <source>
        <dbReference type="EMBL" id="MFC7360600.1"/>
    </source>
</evidence>
<feature type="chain" id="PRO_5046086360" description="Blue (type 1) copper domain-containing protein" evidence="1">
    <location>
        <begin position="32"/>
        <end position="288"/>
    </location>
</feature>
<organism evidence="2 3">
    <name type="scientific">Nocardioides astragali</name>
    <dbReference type="NCBI Taxonomy" id="1776736"/>
    <lineage>
        <taxon>Bacteria</taxon>
        <taxon>Bacillati</taxon>
        <taxon>Actinomycetota</taxon>
        <taxon>Actinomycetes</taxon>
        <taxon>Propionibacteriales</taxon>
        <taxon>Nocardioidaceae</taxon>
        <taxon>Nocardioides</taxon>
    </lineage>
</organism>
<name>A0ABW2N3Y1_9ACTN</name>
<evidence type="ECO:0008006" key="4">
    <source>
        <dbReference type="Google" id="ProtNLM"/>
    </source>
</evidence>
<evidence type="ECO:0000256" key="1">
    <source>
        <dbReference type="SAM" id="SignalP"/>
    </source>
</evidence>
<feature type="signal peptide" evidence="1">
    <location>
        <begin position="1"/>
        <end position="31"/>
    </location>
</feature>
<evidence type="ECO:0000313" key="3">
    <source>
        <dbReference type="Proteomes" id="UP001596524"/>
    </source>
</evidence>
<reference evidence="3" key="1">
    <citation type="journal article" date="2019" name="Int. J. Syst. Evol. Microbiol.">
        <title>The Global Catalogue of Microorganisms (GCM) 10K type strain sequencing project: providing services to taxonomists for standard genome sequencing and annotation.</title>
        <authorList>
            <consortium name="The Broad Institute Genomics Platform"/>
            <consortium name="The Broad Institute Genome Sequencing Center for Infectious Disease"/>
            <person name="Wu L."/>
            <person name="Ma J."/>
        </authorList>
    </citation>
    <scope>NUCLEOTIDE SEQUENCE [LARGE SCALE GENOMIC DNA]</scope>
    <source>
        <strain evidence="3">FCH27</strain>
    </source>
</reference>
<dbReference type="RefSeq" id="WP_255891857.1">
    <property type="nucleotide sequence ID" value="NZ_JAFMZM010000005.1"/>
</dbReference>
<dbReference type="EMBL" id="JBHTCH010000012">
    <property type="protein sequence ID" value="MFC7360600.1"/>
    <property type="molecule type" value="Genomic_DNA"/>
</dbReference>
<gene>
    <name evidence="2" type="ORF">ACFQO6_09990</name>
</gene>
<dbReference type="SUPFAM" id="SSF49503">
    <property type="entry name" value="Cupredoxins"/>
    <property type="match status" value="1"/>
</dbReference>
<accession>A0ABW2N3Y1</accession>
<sequence>MGKRLRGTVAVVCATALASTPLLLSPVGADASPAAMTSRAAVPQITATLTKKTIIVKGAQGLRAGRVRMSVKGQGIVEFAKFKAGYDIADFTADVNKFGAKNDVKALKRAIANTTIIGGFAGGGSGTIVFPRAGAYTPIFVGPRGVVSGKTLVVRGPRRASSVPRTDGRIIAKNGPSWGGASNLPAKGRFLFKNRGNTGVPHFVLMQQVQEGTTVDQVLEYLQSGEETPPPWGLPAFMDTGSLSPGRSMTVNYDLPPGQYAVMCFFPDPKMGGMPHALMGMIKMIHLT</sequence>
<dbReference type="InterPro" id="IPR008972">
    <property type="entry name" value="Cupredoxin"/>
</dbReference>
<protein>
    <recommendedName>
        <fullName evidence="4">Blue (type 1) copper domain-containing protein</fullName>
    </recommendedName>
</protein>
<dbReference type="Proteomes" id="UP001596524">
    <property type="component" value="Unassembled WGS sequence"/>
</dbReference>